<dbReference type="GO" id="GO:0120159">
    <property type="term" value="F:rRNA pseudouridine synthase activity"/>
    <property type="evidence" value="ECO:0007669"/>
    <property type="project" value="UniProtKB-ARBA"/>
</dbReference>
<dbReference type="InterPro" id="IPR018496">
    <property type="entry name" value="PsdUridine_synth_RsuA/RluB_CS"/>
</dbReference>
<accession>A0A380KE17</accession>
<keyword evidence="3 5" id="KW-0413">Isomerase</keyword>
<evidence type="ECO:0000256" key="5">
    <source>
        <dbReference type="RuleBase" id="RU003887"/>
    </source>
</evidence>
<dbReference type="PROSITE" id="PS50889">
    <property type="entry name" value="S4"/>
    <property type="match status" value="1"/>
</dbReference>
<dbReference type="PANTHER" id="PTHR47683">
    <property type="entry name" value="PSEUDOURIDINE SYNTHASE FAMILY PROTEIN-RELATED"/>
    <property type="match status" value="1"/>
</dbReference>
<keyword evidence="8" id="KW-1185">Reference proteome</keyword>
<evidence type="ECO:0000256" key="4">
    <source>
        <dbReference type="PROSITE-ProRule" id="PRU00182"/>
    </source>
</evidence>
<dbReference type="PROSITE" id="PS01149">
    <property type="entry name" value="PSI_RSU"/>
    <property type="match status" value="1"/>
</dbReference>
<evidence type="ECO:0000313" key="7">
    <source>
        <dbReference type="EMBL" id="SUN62849.1"/>
    </source>
</evidence>
<organism evidence="7 8">
    <name type="scientific">Streptococcus hyointestinalis</name>
    <dbReference type="NCBI Taxonomy" id="1337"/>
    <lineage>
        <taxon>Bacteria</taxon>
        <taxon>Bacillati</taxon>
        <taxon>Bacillota</taxon>
        <taxon>Bacilli</taxon>
        <taxon>Lactobacillales</taxon>
        <taxon>Streptococcaceae</taxon>
        <taxon>Streptococcus</taxon>
    </lineage>
</organism>
<dbReference type="OrthoDB" id="9807213at2"/>
<dbReference type="GO" id="GO:0003723">
    <property type="term" value="F:RNA binding"/>
    <property type="evidence" value="ECO:0007669"/>
    <property type="project" value="UniProtKB-KW"/>
</dbReference>
<dbReference type="SUPFAM" id="SSF55174">
    <property type="entry name" value="Alpha-L RNA-binding motif"/>
    <property type="match status" value="1"/>
</dbReference>
<dbReference type="Pfam" id="PF00849">
    <property type="entry name" value="PseudoU_synth_2"/>
    <property type="match status" value="1"/>
</dbReference>
<dbReference type="NCBIfam" id="TIGR00093">
    <property type="entry name" value="pseudouridine synthase"/>
    <property type="match status" value="1"/>
</dbReference>
<dbReference type="Proteomes" id="UP000254924">
    <property type="component" value="Unassembled WGS sequence"/>
</dbReference>
<reference evidence="7 8" key="1">
    <citation type="submission" date="2018-06" db="EMBL/GenBank/DDBJ databases">
        <authorList>
            <consortium name="Pathogen Informatics"/>
            <person name="Doyle S."/>
        </authorList>
    </citation>
    <scope>NUCLEOTIDE SEQUENCE [LARGE SCALE GENOMIC DNA]</scope>
    <source>
        <strain evidence="7 8">NCTC12224</strain>
    </source>
</reference>
<evidence type="ECO:0000313" key="8">
    <source>
        <dbReference type="Proteomes" id="UP000254924"/>
    </source>
</evidence>
<name>A0A380KE17_9STRE</name>
<gene>
    <name evidence="7" type="primary">rsuA_2</name>
    <name evidence="7" type="ORF">NCTC12224_02104</name>
</gene>
<keyword evidence="2 4" id="KW-0694">RNA-binding</keyword>
<proteinExistence type="inferred from homology"/>
<dbReference type="CDD" id="cd02553">
    <property type="entry name" value="PseudoU_synth_RsuA"/>
    <property type="match status" value="1"/>
</dbReference>
<dbReference type="Pfam" id="PF01479">
    <property type="entry name" value="S4"/>
    <property type="match status" value="1"/>
</dbReference>
<evidence type="ECO:0000259" key="6">
    <source>
        <dbReference type="SMART" id="SM00363"/>
    </source>
</evidence>
<dbReference type="InterPro" id="IPR020103">
    <property type="entry name" value="PsdUridine_synth_cat_dom_sf"/>
</dbReference>
<dbReference type="EMBL" id="UHFN01000007">
    <property type="protein sequence ID" value="SUN62849.1"/>
    <property type="molecule type" value="Genomic_DNA"/>
</dbReference>
<dbReference type="SUPFAM" id="SSF55120">
    <property type="entry name" value="Pseudouridine synthase"/>
    <property type="match status" value="1"/>
</dbReference>
<evidence type="ECO:0000256" key="3">
    <source>
        <dbReference type="ARBA" id="ARBA00023235"/>
    </source>
</evidence>
<dbReference type="InterPro" id="IPR020094">
    <property type="entry name" value="TruA/RsuA/RluB/E/F_N"/>
</dbReference>
<dbReference type="Gene3D" id="3.30.70.580">
    <property type="entry name" value="Pseudouridine synthase I, catalytic domain, N-terminal subdomain"/>
    <property type="match status" value="1"/>
</dbReference>
<comment type="similarity">
    <text evidence="1 5">Belongs to the pseudouridine synthase RsuA family.</text>
</comment>
<dbReference type="InterPro" id="IPR002942">
    <property type="entry name" value="S4_RNA-bd"/>
</dbReference>
<dbReference type="InterPro" id="IPR036986">
    <property type="entry name" value="S4_RNA-bd_sf"/>
</dbReference>
<dbReference type="Gene3D" id="3.10.290.10">
    <property type="entry name" value="RNA-binding S4 domain"/>
    <property type="match status" value="1"/>
</dbReference>
<dbReference type="CDD" id="cd00165">
    <property type="entry name" value="S4"/>
    <property type="match status" value="1"/>
</dbReference>
<dbReference type="GO" id="GO:0005829">
    <property type="term" value="C:cytosol"/>
    <property type="evidence" value="ECO:0007669"/>
    <property type="project" value="UniProtKB-ARBA"/>
</dbReference>
<dbReference type="AlphaFoldDB" id="A0A380KE17"/>
<dbReference type="InterPro" id="IPR000748">
    <property type="entry name" value="PsdUridine_synth_RsuA/RluB/E/F"/>
</dbReference>
<dbReference type="Gene3D" id="3.30.70.1560">
    <property type="entry name" value="Alpha-L RNA-binding motif"/>
    <property type="match status" value="1"/>
</dbReference>
<dbReference type="SMART" id="SM00363">
    <property type="entry name" value="S4"/>
    <property type="match status" value="1"/>
</dbReference>
<evidence type="ECO:0000256" key="1">
    <source>
        <dbReference type="ARBA" id="ARBA00008348"/>
    </source>
</evidence>
<dbReference type="PANTHER" id="PTHR47683:SF4">
    <property type="entry name" value="PSEUDOURIDINE SYNTHASE"/>
    <property type="match status" value="1"/>
</dbReference>
<evidence type="ECO:0000256" key="2">
    <source>
        <dbReference type="ARBA" id="ARBA00022884"/>
    </source>
</evidence>
<protein>
    <recommendedName>
        <fullName evidence="5">Pseudouridine synthase</fullName>
        <ecNumber evidence="5">5.4.99.-</ecNumber>
    </recommendedName>
</protein>
<feature type="domain" description="RNA-binding S4" evidence="6">
    <location>
        <begin position="1"/>
        <end position="59"/>
    </location>
</feature>
<dbReference type="EC" id="5.4.99.-" evidence="5"/>
<dbReference type="GO" id="GO:0000455">
    <property type="term" value="P:enzyme-directed rRNA pseudouridine synthesis"/>
    <property type="evidence" value="ECO:0007669"/>
    <property type="project" value="UniProtKB-ARBA"/>
</dbReference>
<sequence>MRLDKFLVACGIGSRTEVKLLLKKKTVRVNDSIVTSGKTQVDETADTISYQGQVLGYEQFVYYMLNKPSGVISATEDKAHKTVLDLLDDTAKKKQVFPVGRLDRDTTGLLLMTNNGALAHAMLSPKKHVDKVYEAQIAGLMTPEDVEAFEAGIVLEDFTCQPAKLAIITSDSKKETCLVHITIREGKFHQVKRMVASRGKTVVQLKRLTMGPLKLDDKLALGAYRRLTEKELEALAAFDVLL</sequence>
<dbReference type="FunFam" id="3.30.70.1560:FF:000001">
    <property type="entry name" value="Pseudouridine synthase"/>
    <property type="match status" value="1"/>
</dbReference>
<dbReference type="InterPro" id="IPR050343">
    <property type="entry name" value="RsuA_PseudoU_synthase"/>
</dbReference>
<dbReference type="InterPro" id="IPR042092">
    <property type="entry name" value="PsdUridine_s_RsuA/RluB/E/F_cat"/>
</dbReference>
<dbReference type="InterPro" id="IPR006145">
    <property type="entry name" value="PsdUridine_synth_RsuA/RluA"/>
</dbReference>